<organism evidence="1 2">
    <name type="scientific">Sulfuracidifex metallicus DSM 6482 = JCM 9184</name>
    <dbReference type="NCBI Taxonomy" id="523847"/>
    <lineage>
        <taxon>Archaea</taxon>
        <taxon>Thermoproteota</taxon>
        <taxon>Thermoprotei</taxon>
        <taxon>Sulfolobales</taxon>
        <taxon>Sulfolobaceae</taxon>
        <taxon>Sulfuracidifex</taxon>
    </lineage>
</organism>
<gene>
    <name evidence="1" type="ORF">GC250_00305</name>
</gene>
<reference evidence="1 2" key="1">
    <citation type="submission" date="2019-10" db="EMBL/GenBank/DDBJ databases">
        <title>Sequencing and Assembly of Multiple Reported Metal-Biooxidizing Members of the Extremely Thermoacidophilic Archaeal Family Sulfolobaceae.</title>
        <authorList>
            <person name="Counts J.A."/>
            <person name="Kelly R.M."/>
        </authorList>
    </citation>
    <scope>NUCLEOTIDE SEQUENCE [LARGE SCALE GENOMIC DNA]</scope>
    <source>
        <strain evidence="1 2">DSM 6482</strain>
    </source>
</reference>
<dbReference type="EMBL" id="WGGD01000005">
    <property type="protein sequence ID" value="MUN27939.1"/>
    <property type="molecule type" value="Genomic_DNA"/>
</dbReference>
<name>A0A6A9QIG3_SULME</name>
<keyword evidence="2" id="KW-1185">Reference proteome</keyword>
<dbReference type="Proteomes" id="UP000470772">
    <property type="component" value="Unassembled WGS sequence"/>
</dbReference>
<comment type="caution">
    <text evidence="1">The sequence shown here is derived from an EMBL/GenBank/DDBJ whole genome shotgun (WGS) entry which is preliminary data.</text>
</comment>
<evidence type="ECO:0000313" key="1">
    <source>
        <dbReference type="EMBL" id="MUN27939.1"/>
    </source>
</evidence>
<evidence type="ECO:0000313" key="2">
    <source>
        <dbReference type="Proteomes" id="UP000470772"/>
    </source>
</evidence>
<proteinExistence type="predicted"/>
<accession>A0A6A9QIG3</accession>
<protein>
    <submittedName>
        <fullName evidence="1">Uncharacterized protein</fullName>
    </submittedName>
</protein>
<dbReference type="AlphaFoldDB" id="A0A6A9QIG3"/>
<sequence length="127" mass="14362">MLNQIVLDNSKSKSGKHAIRSFLFQVDSNLIVDISSSPGDEVPPTYKVGESRLVEIPKGHVVYLYLVKNVKGMVKGKAMVIKDNKVILAMNYRKLKLKRVEGDPNALEPLKRVMEYLKIPVKKINTR</sequence>